<organism evidence="9 10">
    <name type="scientific">Acer yangbiense</name>
    <dbReference type="NCBI Taxonomy" id="1000413"/>
    <lineage>
        <taxon>Eukaryota</taxon>
        <taxon>Viridiplantae</taxon>
        <taxon>Streptophyta</taxon>
        <taxon>Embryophyta</taxon>
        <taxon>Tracheophyta</taxon>
        <taxon>Spermatophyta</taxon>
        <taxon>Magnoliopsida</taxon>
        <taxon>eudicotyledons</taxon>
        <taxon>Gunneridae</taxon>
        <taxon>Pentapetalae</taxon>
        <taxon>rosids</taxon>
        <taxon>malvids</taxon>
        <taxon>Sapindales</taxon>
        <taxon>Sapindaceae</taxon>
        <taxon>Hippocastanoideae</taxon>
        <taxon>Acereae</taxon>
        <taxon>Acer</taxon>
    </lineage>
</organism>
<dbReference type="GO" id="GO:1990904">
    <property type="term" value="C:ribonucleoprotein complex"/>
    <property type="evidence" value="ECO:0007669"/>
    <property type="project" value="UniProtKB-KW"/>
</dbReference>
<evidence type="ECO:0000259" key="8">
    <source>
        <dbReference type="Pfam" id="PF20160"/>
    </source>
</evidence>
<dbReference type="Proteomes" id="UP000323000">
    <property type="component" value="Chromosome 12"/>
</dbReference>
<evidence type="ECO:0000256" key="2">
    <source>
        <dbReference type="ARBA" id="ARBA00022614"/>
    </source>
</evidence>
<keyword evidence="10" id="KW-1185">Reference proteome</keyword>
<comment type="caution">
    <text evidence="9">The sequence shown here is derived from an EMBL/GenBank/DDBJ whole genome shotgun (WGS) entry which is preliminary data.</text>
</comment>
<keyword evidence="3" id="KW-0677">Repeat</keyword>
<dbReference type="GO" id="GO:0006412">
    <property type="term" value="P:translation"/>
    <property type="evidence" value="ECO:0007669"/>
    <property type="project" value="InterPro"/>
</dbReference>
<evidence type="ECO:0000256" key="5">
    <source>
        <dbReference type="ARBA" id="ARBA00023274"/>
    </source>
</evidence>
<dbReference type="InterPro" id="IPR045344">
    <property type="entry name" value="C-JID"/>
</dbReference>
<evidence type="ECO:0000256" key="1">
    <source>
        <dbReference type="ARBA" id="ARBA00009312"/>
    </source>
</evidence>
<name>A0A5C7GW75_9ROSI</name>
<proteinExistence type="inferred from homology"/>
<evidence type="ECO:0000313" key="10">
    <source>
        <dbReference type="Proteomes" id="UP000323000"/>
    </source>
</evidence>
<comment type="similarity">
    <text evidence="1">Belongs to the eukaryotic ribosomal protein eS6 family.</text>
</comment>
<accession>A0A5C7GW75</accession>
<dbReference type="AlphaFoldDB" id="A0A5C7GW75"/>
<sequence length="416" mass="48280">MVLSAHHVEVISITERKSLQEILQNVAGRIAPRYFRCTNCFKLDRNIFKDIVEDALPKILSKIQGLATLLKEEYRDKDFEDEPSFAHLSYPGSEIPEWFNVQSWGSLVKVTLPPDWSNNFVGFILCTVAAEPMVVVYDTTLSIACRYTSSYGHVVNEFFIDTLNIEYLYNSKHMIIWFDSRLFHHNISESLSCSTEVSFRFHLRSGSNKLVKRNMVVLELEKCGVRLMYNQRHHDRSDGSFCTGEERDETNQGKLPCRYHFACYLFPSRILLINVQNVTWSRSISKRTVLVTREVSALIKMALVKSKMHSDRWKITFEKGCNVKYVNTYRRTFTNKKSKEVSKAPKIQRLVTPLTLQRKRTRIVEKKKRIAKAKADAAEYQKLLATRLKEQRDRRSESLAKKRSRMSATSKPSVVA</sequence>
<feature type="compositionally biased region" description="Basic and acidic residues" evidence="7">
    <location>
        <begin position="388"/>
        <end position="400"/>
    </location>
</feature>
<gene>
    <name evidence="9" type="ORF">EZV62_024919</name>
</gene>
<keyword evidence="6" id="KW-0175">Coiled coil</keyword>
<keyword evidence="4" id="KW-0689">Ribosomal protein</keyword>
<reference evidence="10" key="1">
    <citation type="journal article" date="2019" name="Gigascience">
        <title>De novo genome assembly of the endangered Acer yangbiense, a plant species with extremely small populations endemic to Yunnan Province, China.</title>
        <authorList>
            <person name="Yang J."/>
            <person name="Wariss H.M."/>
            <person name="Tao L."/>
            <person name="Zhang R."/>
            <person name="Yun Q."/>
            <person name="Hollingsworth P."/>
            <person name="Dao Z."/>
            <person name="Luo G."/>
            <person name="Guo H."/>
            <person name="Ma Y."/>
            <person name="Sun W."/>
        </authorList>
    </citation>
    <scope>NUCLEOTIDE SEQUENCE [LARGE SCALE GENOMIC DNA]</scope>
    <source>
        <strain evidence="10">cv. Malutang</strain>
    </source>
</reference>
<dbReference type="EMBL" id="VAHF01000012">
    <property type="protein sequence ID" value="TXG49044.1"/>
    <property type="molecule type" value="Genomic_DNA"/>
</dbReference>
<keyword evidence="5" id="KW-0687">Ribonucleoprotein</keyword>
<keyword evidence="2" id="KW-0433">Leucine-rich repeat</keyword>
<evidence type="ECO:0000256" key="7">
    <source>
        <dbReference type="SAM" id="MobiDB-lite"/>
    </source>
</evidence>
<evidence type="ECO:0000256" key="4">
    <source>
        <dbReference type="ARBA" id="ARBA00022980"/>
    </source>
</evidence>
<feature type="region of interest" description="Disordered" evidence="7">
    <location>
        <begin position="388"/>
        <end position="416"/>
    </location>
</feature>
<dbReference type="GO" id="GO:0003735">
    <property type="term" value="F:structural constituent of ribosome"/>
    <property type="evidence" value="ECO:0007669"/>
    <property type="project" value="InterPro"/>
</dbReference>
<evidence type="ECO:0000256" key="3">
    <source>
        <dbReference type="ARBA" id="ARBA00022737"/>
    </source>
</evidence>
<evidence type="ECO:0000256" key="6">
    <source>
        <dbReference type="SAM" id="Coils"/>
    </source>
</evidence>
<dbReference type="InterPro" id="IPR001377">
    <property type="entry name" value="Ribosomal_eS6"/>
</dbReference>
<feature type="coiled-coil region" evidence="6">
    <location>
        <begin position="356"/>
        <end position="383"/>
    </location>
</feature>
<dbReference type="Gene3D" id="1.20.5.2650">
    <property type="match status" value="1"/>
</dbReference>
<feature type="domain" description="C-JID" evidence="8">
    <location>
        <begin position="91"/>
        <end position="232"/>
    </location>
</feature>
<dbReference type="OrthoDB" id="1936883at2759"/>
<dbReference type="Pfam" id="PF20160">
    <property type="entry name" value="C-JID"/>
    <property type="match status" value="1"/>
</dbReference>
<protein>
    <recommendedName>
        <fullName evidence="8">C-JID domain-containing protein</fullName>
    </recommendedName>
</protein>
<dbReference type="GO" id="GO:0005840">
    <property type="term" value="C:ribosome"/>
    <property type="evidence" value="ECO:0007669"/>
    <property type="project" value="UniProtKB-KW"/>
</dbReference>
<dbReference type="PANTHER" id="PTHR11502">
    <property type="entry name" value="40S RIBOSOMAL PROTEIN S6"/>
    <property type="match status" value="1"/>
</dbReference>
<feature type="compositionally biased region" description="Polar residues" evidence="7">
    <location>
        <begin position="406"/>
        <end position="416"/>
    </location>
</feature>
<evidence type="ECO:0000313" key="9">
    <source>
        <dbReference type="EMBL" id="TXG49044.1"/>
    </source>
</evidence>